<evidence type="ECO:0000313" key="1">
    <source>
        <dbReference type="EMBL" id="OSC22102.1"/>
    </source>
</evidence>
<protein>
    <submittedName>
        <fullName evidence="1">Uncharacterized protein</fullName>
    </submittedName>
</protein>
<gene>
    <name evidence="1" type="ORF">B8W69_26990</name>
</gene>
<sequence length="134" mass="14771">MWSKLDDKLHNHQKARKAATNGQGKPDLEPLGLWVVCLSYCGDQLTDGFVPAWYVATWVPGRKGVALADRLVAAGLWERAELDGEKGWQFHDFLALNPCREKVLADREASAKRQAAWRANKALEQAQGVSDAGG</sequence>
<name>A0A1X2KK91_9MYCO</name>
<accession>A0A1X2KK91</accession>
<proteinExistence type="predicted"/>
<dbReference type="EMBL" id="NCXM01000042">
    <property type="protein sequence ID" value="OSC22102.1"/>
    <property type="molecule type" value="Genomic_DNA"/>
</dbReference>
<evidence type="ECO:0000313" key="2">
    <source>
        <dbReference type="Proteomes" id="UP000242320"/>
    </source>
</evidence>
<dbReference type="AlphaFoldDB" id="A0A1X2KK91"/>
<organism evidence="1 2">
    <name type="scientific">Mycolicibacterium vulneris</name>
    <dbReference type="NCBI Taxonomy" id="547163"/>
    <lineage>
        <taxon>Bacteria</taxon>
        <taxon>Bacillati</taxon>
        <taxon>Actinomycetota</taxon>
        <taxon>Actinomycetes</taxon>
        <taxon>Mycobacteriales</taxon>
        <taxon>Mycobacteriaceae</taxon>
        <taxon>Mycolicibacterium</taxon>
    </lineage>
</organism>
<dbReference type="Proteomes" id="UP000242320">
    <property type="component" value="Unassembled WGS sequence"/>
</dbReference>
<keyword evidence="2" id="KW-1185">Reference proteome</keyword>
<reference evidence="1 2" key="1">
    <citation type="submission" date="2017-04" db="EMBL/GenBank/DDBJ databases">
        <title>The new phylogeny of genus Mycobacterium.</title>
        <authorList>
            <person name="Tortoli E."/>
            <person name="Trovato A."/>
            <person name="Cirillo D.M."/>
        </authorList>
    </citation>
    <scope>NUCLEOTIDE SEQUENCE [LARGE SCALE GENOMIC DNA]</scope>
    <source>
        <strain evidence="1 2">DSM 45247</strain>
    </source>
</reference>
<comment type="caution">
    <text evidence="1">The sequence shown here is derived from an EMBL/GenBank/DDBJ whole genome shotgun (WGS) entry which is preliminary data.</text>
</comment>
<dbReference type="RefSeq" id="WP_085292756.1">
    <property type="nucleotide sequence ID" value="NZ_NCXM01000042.1"/>
</dbReference>